<dbReference type="FunFam" id="3.40.1190.20:FF:000076">
    <property type="entry name" value="Adenosine kinase"/>
    <property type="match status" value="1"/>
</dbReference>
<gene>
    <name evidence="16" type="ORF">PBRA_001597</name>
    <name evidence="17" type="ORF">PLBR_LOCUS1176</name>
</gene>
<evidence type="ECO:0000256" key="8">
    <source>
        <dbReference type="ARBA" id="ARBA00022777"/>
    </source>
</evidence>
<dbReference type="OMA" id="RTMCTYL"/>
<evidence type="ECO:0000256" key="12">
    <source>
        <dbReference type="ARBA" id="ARBA00068771"/>
    </source>
</evidence>
<comment type="pathway">
    <text evidence="2 14">Purine metabolism; AMP biosynthesis via salvage pathway; AMP from adenosine: step 1/1.</text>
</comment>
<comment type="function">
    <text evidence="14">ATP dependent phosphorylation of adenosine and other related nucleoside analogs to monophosphate derivatives.</text>
</comment>
<dbReference type="CDD" id="cd01168">
    <property type="entry name" value="adenosine_kinase"/>
    <property type="match status" value="1"/>
</dbReference>
<reference evidence="16 18" key="1">
    <citation type="submission" date="2015-02" db="EMBL/GenBank/DDBJ databases">
        <authorList>
            <person name="Chooi Y.-H."/>
        </authorList>
    </citation>
    <scope>NUCLEOTIDE SEQUENCE [LARGE SCALE GENOMIC DNA]</scope>
    <source>
        <strain evidence="16">E3</strain>
    </source>
</reference>
<proteinExistence type="inferred from homology"/>
<dbReference type="PRINTS" id="PR00989">
    <property type="entry name" value="ADENOKINASE"/>
</dbReference>
<feature type="active site" description="Proton acceptor" evidence="13">
    <location>
        <position position="302"/>
    </location>
</feature>
<evidence type="ECO:0000256" key="5">
    <source>
        <dbReference type="ARBA" id="ARBA00022679"/>
    </source>
</evidence>
<evidence type="ECO:0000256" key="9">
    <source>
        <dbReference type="ARBA" id="ARBA00022840"/>
    </source>
</evidence>
<keyword evidence="18" id="KW-1185">Reference proteome</keyword>
<comment type="cofactor">
    <cofactor evidence="1 14">
        <name>Mg(2+)</name>
        <dbReference type="ChEBI" id="CHEBI:18420"/>
    </cofactor>
</comment>
<dbReference type="Proteomes" id="UP000039324">
    <property type="component" value="Unassembled WGS sequence"/>
</dbReference>
<evidence type="ECO:0000259" key="15">
    <source>
        <dbReference type="Pfam" id="PF00294"/>
    </source>
</evidence>
<dbReference type="InterPro" id="IPR001805">
    <property type="entry name" value="Adenokinase"/>
</dbReference>
<keyword evidence="6 14" id="KW-0660">Purine salvage</keyword>
<dbReference type="STRING" id="37360.A0A0G4IYV5"/>
<keyword evidence="5 14" id="KW-0808">Transferase</keyword>
<dbReference type="GO" id="GO:0006166">
    <property type="term" value="P:purine ribonucleoside salvage"/>
    <property type="evidence" value="ECO:0007669"/>
    <property type="project" value="UniProtKB-KW"/>
</dbReference>
<dbReference type="OrthoDB" id="432447at2759"/>
<evidence type="ECO:0000313" key="17">
    <source>
        <dbReference type="EMBL" id="SPQ93961.1"/>
    </source>
</evidence>
<keyword evidence="7 14" id="KW-0547">Nucleotide-binding</keyword>
<dbReference type="EMBL" id="CDSF01000101">
    <property type="protein sequence ID" value="CEP00543.1"/>
    <property type="molecule type" value="Genomic_DNA"/>
</dbReference>
<sequence length="348" mass="37130">MTQHDQSQEGVVLGCGNPLLDISAEVPQAFLDKYKVKLNDAILAQPEHLPIYDDLVQNFQVQYIAGGATQNSIRVCQWMIQKPNATSYIGSVGNDKYGETLRKCAQADGVHVKYHVDSAAPTGTCAVLVCHHDRSLIANLGAANNYKFDHLVSPAVESVWKRAKFIYIAGFFLTVSPPSIMHMAKHAAETGKLFAMNLAAPFICQFFSEPLLAALAYCDIVIGNESEAAAYAEKMGLPDKSATAVGKAIAALPFGSPNKKHRTVIITHGAHATVVIEKGEVKSYPVPPVPESELVDLNGAGDAFVGGLLAWLAKGKSVAEAVGAGHYAASVVVRQSGCTLPKTKPTYV</sequence>
<dbReference type="EC" id="2.7.1.20" evidence="4 14"/>
<evidence type="ECO:0000313" key="16">
    <source>
        <dbReference type="EMBL" id="CEP00543.1"/>
    </source>
</evidence>
<keyword evidence="9 14" id="KW-0067">ATP-binding</keyword>
<dbReference type="GO" id="GO:0044209">
    <property type="term" value="P:AMP salvage"/>
    <property type="evidence" value="ECO:0007669"/>
    <property type="project" value="UniProtKB-UniRule"/>
</dbReference>
<evidence type="ECO:0000256" key="4">
    <source>
        <dbReference type="ARBA" id="ARBA00012119"/>
    </source>
</evidence>
<evidence type="ECO:0000256" key="1">
    <source>
        <dbReference type="ARBA" id="ARBA00001946"/>
    </source>
</evidence>
<keyword evidence="10 14" id="KW-0460">Magnesium</keyword>
<dbReference type="UniPathway" id="UPA00588">
    <property type="reaction ID" value="UER00659"/>
</dbReference>
<dbReference type="SUPFAM" id="SSF53613">
    <property type="entry name" value="Ribokinase-like"/>
    <property type="match status" value="1"/>
</dbReference>
<keyword evidence="17" id="KW-0496">Mitochondrion</keyword>
<dbReference type="PANTHER" id="PTHR45769:SF3">
    <property type="entry name" value="ADENOSINE KINASE"/>
    <property type="match status" value="1"/>
</dbReference>
<protein>
    <recommendedName>
        <fullName evidence="12 14">Adenosine kinase</fullName>
        <shortName evidence="14">AK</shortName>
        <ecNumber evidence="4 14">2.7.1.20</ecNumber>
    </recommendedName>
    <alternativeName>
        <fullName evidence="14">Adenosine 5'-phosphotransferase</fullName>
    </alternativeName>
</protein>
<dbReference type="GO" id="GO:0006144">
    <property type="term" value="P:purine nucleobase metabolic process"/>
    <property type="evidence" value="ECO:0007669"/>
    <property type="project" value="TreeGrafter"/>
</dbReference>
<dbReference type="PANTHER" id="PTHR45769">
    <property type="entry name" value="ADENOSINE KINASE"/>
    <property type="match status" value="1"/>
</dbReference>
<accession>A0A0G4IYV5</accession>
<dbReference type="EMBL" id="OVEO01000002">
    <property type="protein sequence ID" value="SPQ93961.1"/>
    <property type="molecule type" value="Genomic_DNA"/>
</dbReference>
<geneLocation type="mitochondrion" evidence="17"/>
<evidence type="ECO:0000313" key="19">
    <source>
        <dbReference type="Proteomes" id="UP000290189"/>
    </source>
</evidence>
<organism evidence="16 18">
    <name type="scientific">Plasmodiophora brassicae</name>
    <name type="common">Clubroot disease agent</name>
    <dbReference type="NCBI Taxonomy" id="37360"/>
    <lineage>
        <taxon>Eukaryota</taxon>
        <taxon>Sar</taxon>
        <taxon>Rhizaria</taxon>
        <taxon>Endomyxa</taxon>
        <taxon>Phytomyxea</taxon>
        <taxon>Plasmodiophorida</taxon>
        <taxon>Plasmodiophoridae</taxon>
        <taxon>Plasmodiophora</taxon>
    </lineage>
</organism>
<evidence type="ECO:0000256" key="10">
    <source>
        <dbReference type="ARBA" id="ARBA00022842"/>
    </source>
</evidence>
<evidence type="ECO:0000256" key="3">
    <source>
        <dbReference type="ARBA" id="ARBA00010688"/>
    </source>
</evidence>
<dbReference type="InterPro" id="IPR011611">
    <property type="entry name" value="PfkB_dom"/>
</dbReference>
<evidence type="ECO:0000256" key="2">
    <source>
        <dbReference type="ARBA" id="ARBA00004801"/>
    </source>
</evidence>
<evidence type="ECO:0000256" key="6">
    <source>
        <dbReference type="ARBA" id="ARBA00022726"/>
    </source>
</evidence>
<dbReference type="GO" id="GO:0005829">
    <property type="term" value="C:cytosol"/>
    <property type="evidence" value="ECO:0007669"/>
    <property type="project" value="TreeGrafter"/>
</dbReference>
<evidence type="ECO:0000313" key="18">
    <source>
        <dbReference type="Proteomes" id="UP000039324"/>
    </source>
</evidence>
<dbReference type="AlphaFoldDB" id="A0A0G4IYV5"/>
<dbReference type="Gene3D" id="3.40.1190.20">
    <property type="match status" value="1"/>
</dbReference>
<dbReference type="GO" id="GO:0004001">
    <property type="term" value="F:adenosine kinase activity"/>
    <property type="evidence" value="ECO:0007669"/>
    <property type="project" value="UniProtKB-UniRule"/>
</dbReference>
<evidence type="ECO:0000256" key="11">
    <source>
        <dbReference type="ARBA" id="ARBA00051362"/>
    </source>
</evidence>
<dbReference type="InterPro" id="IPR029056">
    <property type="entry name" value="Ribokinase-like"/>
</dbReference>
<reference evidence="17 19" key="2">
    <citation type="submission" date="2018-03" db="EMBL/GenBank/DDBJ databases">
        <authorList>
            <person name="Fogelqvist J."/>
        </authorList>
    </citation>
    <scope>NUCLEOTIDE SEQUENCE [LARGE SCALE GENOMIC DNA]</scope>
</reference>
<name>A0A0G4IYV5_PLABS</name>
<dbReference type="GO" id="GO:0005634">
    <property type="term" value="C:nucleus"/>
    <property type="evidence" value="ECO:0007669"/>
    <property type="project" value="TreeGrafter"/>
</dbReference>
<keyword evidence="8 14" id="KW-0418">Kinase</keyword>
<dbReference type="GO" id="GO:0005524">
    <property type="term" value="F:ATP binding"/>
    <property type="evidence" value="ECO:0007669"/>
    <property type="project" value="UniProtKB-UniRule"/>
</dbReference>
<feature type="domain" description="Carbohydrate kinase PfkB" evidence="15">
    <location>
        <begin position="37"/>
        <end position="342"/>
    </location>
</feature>
<dbReference type="Proteomes" id="UP000290189">
    <property type="component" value="Unassembled WGS sequence"/>
</dbReference>
<dbReference type="Gene3D" id="3.30.1110.10">
    <property type="match status" value="1"/>
</dbReference>
<evidence type="ECO:0000256" key="13">
    <source>
        <dbReference type="PIRSR" id="PIRSR601805-1"/>
    </source>
</evidence>
<comment type="similarity">
    <text evidence="3 14">Belongs to the carbohydrate kinase PfkB family.</text>
</comment>
<comment type="catalytic activity">
    <reaction evidence="11 14">
        <text>adenosine + ATP = AMP + ADP + H(+)</text>
        <dbReference type="Rhea" id="RHEA:20824"/>
        <dbReference type="ChEBI" id="CHEBI:15378"/>
        <dbReference type="ChEBI" id="CHEBI:16335"/>
        <dbReference type="ChEBI" id="CHEBI:30616"/>
        <dbReference type="ChEBI" id="CHEBI:456215"/>
        <dbReference type="ChEBI" id="CHEBI:456216"/>
        <dbReference type="EC" id="2.7.1.20"/>
    </reaction>
</comment>
<evidence type="ECO:0000256" key="7">
    <source>
        <dbReference type="ARBA" id="ARBA00022741"/>
    </source>
</evidence>
<dbReference type="Pfam" id="PF00294">
    <property type="entry name" value="PfkB"/>
    <property type="match status" value="1"/>
</dbReference>
<evidence type="ECO:0000256" key="14">
    <source>
        <dbReference type="RuleBase" id="RU368116"/>
    </source>
</evidence>